<keyword evidence="1" id="KW-0732">Signal</keyword>
<feature type="chain" id="PRO_5012779961" evidence="1">
    <location>
        <begin position="20"/>
        <end position="615"/>
    </location>
</feature>
<dbReference type="Proteomes" id="UP000196531">
    <property type="component" value="Unassembled WGS sequence"/>
</dbReference>
<dbReference type="AlphaFoldDB" id="A0A1Y5F3J2"/>
<dbReference type="EMBL" id="MAAO01000011">
    <property type="protein sequence ID" value="OUR94142.1"/>
    <property type="molecule type" value="Genomic_DNA"/>
</dbReference>
<sequence length="615" mass="67829">MKAICKIIILFLLFQNAWANEFAAQREQCSKDSSRTWSTRLNRCMTTKEFNESLANYKNCTSKTTKEKRDTCMRDLVLAVSGDVSLDSFEWDDVAMTTVSSIMTFSNMQFKSDSVYATCTSLKIAGGCGVASILKTVYVSMLAKKETESNEKDFREKVASKDDYETQIIAYQSQVDQLNSLSKYYYMKSKLNKFVAACYGAAAIAAAYEMTMGNNTCLMTESQQTEHTKEVDAAKKLDPSATVDGPSGLFGKFVGGGTGVDATAGANKFTRFMKTPVGVASLSVINMGWNIYKAGKMDEQGEKSKLLALRADIAKNQFITGMTKYCPKGHEDKSDAVCYCYDGGKKMENRSNSKVCQDLWSTRNRNLFANSSDKTRKDPNRVRMGCVSQAGGFDANCECRKFKDQDGNNACRKSSFSKIQLGGLANSLNFKQLENSLNDIQSGIDNTGNFDFTKNFSTAIQDKIRKQTISKMKVADKSGNPRAATEKDLLSLESKLTKDLQASGALKLAANANKSLAAISQKSLAAIQSKSSKSSSLQMVGGKGQSAIKKKKKAYAFNLDMGSQGTVQKFDEGYMKKTYNMNDADVVKNKDVSIFKVLSNRYSKSGYKRLFEDTE</sequence>
<evidence type="ECO:0000313" key="3">
    <source>
        <dbReference type="Proteomes" id="UP000196531"/>
    </source>
</evidence>
<organism evidence="2 3">
    <name type="scientific">Halobacteriovorax marinus</name>
    <dbReference type="NCBI Taxonomy" id="97084"/>
    <lineage>
        <taxon>Bacteria</taxon>
        <taxon>Pseudomonadati</taxon>
        <taxon>Bdellovibrionota</taxon>
        <taxon>Bacteriovoracia</taxon>
        <taxon>Bacteriovoracales</taxon>
        <taxon>Halobacteriovoraceae</taxon>
        <taxon>Halobacteriovorax</taxon>
    </lineage>
</organism>
<proteinExistence type="predicted"/>
<name>A0A1Y5F3J2_9BACT</name>
<feature type="signal peptide" evidence="1">
    <location>
        <begin position="1"/>
        <end position="19"/>
    </location>
</feature>
<reference evidence="3" key="1">
    <citation type="journal article" date="2017" name="Proc. Natl. Acad. Sci. U.S.A.">
        <title>Simulation of Deepwater Horizon oil plume reveals substrate specialization within a complex community of hydrocarbon-degraders.</title>
        <authorList>
            <person name="Hu P."/>
            <person name="Dubinsky E.A."/>
            <person name="Probst A.J."/>
            <person name="Wang J."/>
            <person name="Sieber C.M.K."/>
            <person name="Tom L.M."/>
            <person name="Gardinali P."/>
            <person name="Banfield J.F."/>
            <person name="Atlas R.M."/>
            <person name="Andersen G.L."/>
        </authorList>
    </citation>
    <scope>NUCLEOTIDE SEQUENCE [LARGE SCALE GENOMIC DNA]</scope>
</reference>
<evidence type="ECO:0000256" key="1">
    <source>
        <dbReference type="SAM" id="SignalP"/>
    </source>
</evidence>
<gene>
    <name evidence="2" type="ORF">A9Q84_17685</name>
</gene>
<protein>
    <submittedName>
        <fullName evidence="2">Uncharacterized protein</fullName>
    </submittedName>
</protein>
<accession>A0A1Y5F3J2</accession>
<comment type="caution">
    <text evidence="2">The sequence shown here is derived from an EMBL/GenBank/DDBJ whole genome shotgun (WGS) entry which is preliminary data.</text>
</comment>
<evidence type="ECO:0000313" key="2">
    <source>
        <dbReference type="EMBL" id="OUR94142.1"/>
    </source>
</evidence>